<organism evidence="2 3">
    <name type="scientific">Mycetomoellerius zeteki</name>
    <dbReference type="NCBI Taxonomy" id="64791"/>
    <lineage>
        <taxon>Eukaryota</taxon>
        <taxon>Metazoa</taxon>
        <taxon>Ecdysozoa</taxon>
        <taxon>Arthropoda</taxon>
        <taxon>Hexapoda</taxon>
        <taxon>Insecta</taxon>
        <taxon>Pterygota</taxon>
        <taxon>Neoptera</taxon>
        <taxon>Endopterygota</taxon>
        <taxon>Hymenoptera</taxon>
        <taxon>Apocrita</taxon>
        <taxon>Aculeata</taxon>
        <taxon>Formicoidea</taxon>
        <taxon>Formicidae</taxon>
        <taxon>Myrmicinae</taxon>
        <taxon>Mycetomoellerius</taxon>
    </lineage>
</organism>
<feature type="compositionally biased region" description="Basic and acidic residues" evidence="1">
    <location>
        <begin position="30"/>
        <end position="41"/>
    </location>
</feature>
<evidence type="ECO:0000256" key="1">
    <source>
        <dbReference type="SAM" id="MobiDB-lite"/>
    </source>
</evidence>
<accession>A0A151WTL2</accession>
<keyword evidence="3" id="KW-1185">Reference proteome</keyword>
<name>A0A151WTL2_9HYME</name>
<sequence>ALKLNYDITLISPFLRSLAENREKKRNTDRRRNELERTGKKSVFHDPLSDVAEPHEVSIPLVVRYSRRTGKEIATLATRKEEGVSFRVKLSRGINGNVAVATMIGHLGEENIQWSFPGDFLTEEKVGERSGDKKTASRGTLPRRKRLRDVNDKNEIKSASFPSCGFVPFDRYPDTPVSHCPRWIGRRCDWQFKTNAANRDIACTTRGNQGRVIGGFMLHRSARTRHDHLGHAFSAFSHSHLVRTRCALSGYEACSDNGRKK</sequence>
<evidence type="ECO:0000313" key="2">
    <source>
        <dbReference type="EMBL" id="KYQ51131.1"/>
    </source>
</evidence>
<dbReference type="AlphaFoldDB" id="A0A151WTL2"/>
<feature type="non-terminal residue" evidence="2">
    <location>
        <position position="1"/>
    </location>
</feature>
<feature type="region of interest" description="Disordered" evidence="1">
    <location>
        <begin position="22"/>
        <end position="41"/>
    </location>
</feature>
<dbReference type="Proteomes" id="UP000075809">
    <property type="component" value="Unassembled WGS sequence"/>
</dbReference>
<protein>
    <submittedName>
        <fullName evidence="2">Uncharacterized protein</fullName>
    </submittedName>
</protein>
<dbReference type="EMBL" id="KQ982757">
    <property type="protein sequence ID" value="KYQ51131.1"/>
    <property type="molecule type" value="Genomic_DNA"/>
</dbReference>
<reference evidence="2 3" key="1">
    <citation type="submission" date="2015-09" db="EMBL/GenBank/DDBJ databases">
        <title>Trachymyrmex zeteki WGS genome.</title>
        <authorList>
            <person name="Nygaard S."/>
            <person name="Hu H."/>
            <person name="Boomsma J."/>
            <person name="Zhang G."/>
        </authorList>
    </citation>
    <scope>NUCLEOTIDE SEQUENCE [LARGE SCALE GENOMIC DNA]</scope>
    <source>
        <strain evidence="2">Tzet28-1</strain>
        <tissue evidence="2">Whole body</tissue>
    </source>
</reference>
<gene>
    <name evidence="2" type="ORF">ALC60_09779</name>
</gene>
<proteinExistence type="predicted"/>
<evidence type="ECO:0000313" key="3">
    <source>
        <dbReference type="Proteomes" id="UP000075809"/>
    </source>
</evidence>